<dbReference type="AlphaFoldDB" id="A0A9P4QZK5"/>
<dbReference type="EMBL" id="ML996154">
    <property type="protein sequence ID" value="KAF2733961.1"/>
    <property type="molecule type" value="Genomic_DNA"/>
</dbReference>
<gene>
    <name evidence="2" type="ORF">EJ04DRAFT_404926</name>
</gene>
<evidence type="ECO:0000259" key="1">
    <source>
        <dbReference type="Pfam" id="PF06985"/>
    </source>
</evidence>
<organism evidence="2 3">
    <name type="scientific">Polyplosphaeria fusca</name>
    <dbReference type="NCBI Taxonomy" id="682080"/>
    <lineage>
        <taxon>Eukaryota</taxon>
        <taxon>Fungi</taxon>
        <taxon>Dikarya</taxon>
        <taxon>Ascomycota</taxon>
        <taxon>Pezizomycotina</taxon>
        <taxon>Dothideomycetes</taxon>
        <taxon>Pleosporomycetidae</taxon>
        <taxon>Pleosporales</taxon>
        <taxon>Tetraplosphaeriaceae</taxon>
        <taxon>Polyplosphaeria</taxon>
    </lineage>
</organism>
<feature type="domain" description="Heterokaryon incompatibility" evidence="1">
    <location>
        <begin position="13"/>
        <end position="100"/>
    </location>
</feature>
<evidence type="ECO:0000313" key="3">
    <source>
        <dbReference type="Proteomes" id="UP000799444"/>
    </source>
</evidence>
<accession>A0A9P4QZK5</accession>
<dbReference type="PANTHER" id="PTHR24148:SF64">
    <property type="entry name" value="HETEROKARYON INCOMPATIBILITY DOMAIN-CONTAINING PROTEIN"/>
    <property type="match status" value="1"/>
</dbReference>
<keyword evidence="3" id="KW-1185">Reference proteome</keyword>
<name>A0A9P4QZK5_9PLEO</name>
<proteinExistence type="predicted"/>
<protein>
    <submittedName>
        <fullName evidence="2">Heterokaryon incompatibility</fullName>
    </submittedName>
</protein>
<reference evidence="2" key="1">
    <citation type="journal article" date="2020" name="Stud. Mycol.">
        <title>101 Dothideomycetes genomes: a test case for predicting lifestyles and emergence of pathogens.</title>
        <authorList>
            <person name="Haridas S."/>
            <person name="Albert R."/>
            <person name="Binder M."/>
            <person name="Bloem J."/>
            <person name="Labutti K."/>
            <person name="Salamov A."/>
            <person name="Andreopoulos B."/>
            <person name="Baker S."/>
            <person name="Barry K."/>
            <person name="Bills G."/>
            <person name="Bluhm B."/>
            <person name="Cannon C."/>
            <person name="Castanera R."/>
            <person name="Culley D."/>
            <person name="Daum C."/>
            <person name="Ezra D."/>
            <person name="Gonzalez J."/>
            <person name="Henrissat B."/>
            <person name="Kuo A."/>
            <person name="Liang C."/>
            <person name="Lipzen A."/>
            <person name="Lutzoni F."/>
            <person name="Magnuson J."/>
            <person name="Mondo S."/>
            <person name="Nolan M."/>
            <person name="Ohm R."/>
            <person name="Pangilinan J."/>
            <person name="Park H.-J."/>
            <person name="Ramirez L."/>
            <person name="Alfaro M."/>
            <person name="Sun H."/>
            <person name="Tritt A."/>
            <person name="Yoshinaga Y."/>
            <person name="Zwiers L.-H."/>
            <person name="Turgeon B."/>
            <person name="Goodwin S."/>
            <person name="Spatafora J."/>
            <person name="Crous P."/>
            <person name="Grigoriev I."/>
        </authorList>
    </citation>
    <scope>NUCLEOTIDE SEQUENCE</scope>
    <source>
        <strain evidence="2">CBS 125425</strain>
    </source>
</reference>
<dbReference type="Proteomes" id="UP000799444">
    <property type="component" value="Unassembled WGS sequence"/>
</dbReference>
<evidence type="ECO:0000313" key="2">
    <source>
        <dbReference type="EMBL" id="KAF2733961.1"/>
    </source>
</evidence>
<dbReference type="Pfam" id="PF06985">
    <property type="entry name" value="HET"/>
    <property type="match status" value="1"/>
</dbReference>
<dbReference type="OrthoDB" id="2157530at2759"/>
<dbReference type="InterPro" id="IPR010730">
    <property type="entry name" value="HET"/>
</dbReference>
<feature type="non-terminal residue" evidence="2">
    <location>
        <position position="1"/>
    </location>
</feature>
<sequence>ELIHVRLEHALDFEAVSYTWANASGDVSRSRNLFIKSGNGILKITQNCEAALRTFRHESTPKLLWIDSICVDQQNLLERSEQIQLMASIYKQAQRVLVFIG</sequence>
<dbReference type="InterPro" id="IPR052895">
    <property type="entry name" value="HetReg/Transcr_Mod"/>
</dbReference>
<dbReference type="PANTHER" id="PTHR24148">
    <property type="entry name" value="ANKYRIN REPEAT DOMAIN-CONTAINING PROTEIN 39 HOMOLOG-RELATED"/>
    <property type="match status" value="1"/>
</dbReference>
<feature type="non-terminal residue" evidence="2">
    <location>
        <position position="101"/>
    </location>
</feature>
<comment type="caution">
    <text evidence="2">The sequence shown here is derived from an EMBL/GenBank/DDBJ whole genome shotgun (WGS) entry which is preliminary data.</text>
</comment>